<evidence type="ECO:0000313" key="2">
    <source>
        <dbReference type="EMBL" id="MFD2602977.1"/>
    </source>
</evidence>
<comment type="caution">
    <text evidence="2">The sequence shown here is derived from an EMBL/GenBank/DDBJ whole genome shotgun (WGS) entry which is preliminary data.</text>
</comment>
<dbReference type="InterPro" id="IPR054238">
    <property type="entry name" value="DUF6965"/>
</dbReference>
<feature type="domain" description="DUF6965" evidence="1">
    <location>
        <begin position="1"/>
        <end position="66"/>
    </location>
</feature>
<proteinExistence type="predicted"/>
<name>A0ABW5NYM8_9FLAO</name>
<reference evidence="3" key="1">
    <citation type="journal article" date="2019" name="Int. J. Syst. Evol. Microbiol.">
        <title>The Global Catalogue of Microorganisms (GCM) 10K type strain sequencing project: providing services to taxonomists for standard genome sequencing and annotation.</title>
        <authorList>
            <consortium name="The Broad Institute Genomics Platform"/>
            <consortium name="The Broad Institute Genome Sequencing Center for Infectious Disease"/>
            <person name="Wu L."/>
            <person name="Ma J."/>
        </authorList>
    </citation>
    <scope>NUCLEOTIDE SEQUENCE [LARGE SCALE GENOMIC DNA]</scope>
    <source>
        <strain evidence="3">KCTC 42107</strain>
    </source>
</reference>
<accession>A0ABW5NYM8</accession>
<dbReference type="Pfam" id="PF22292">
    <property type="entry name" value="DUF6965"/>
    <property type="match status" value="1"/>
</dbReference>
<dbReference type="Proteomes" id="UP001597480">
    <property type="component" value="Unassembled WGS sequence"/>
</dbReference>
<protein>
    <submittedName>
        <fullName evidence="2">DUF6965 family protein</fullName>
    </submittedName>
</protein>
<organism evidence="2 3">
    <name type="scientific">Flavobacterium suzhouense</name>
    <dbReference type="NCBI Taxonomy" id="1529638"/>
    <lineage>
        <taxon>Bacteria</taxon>
        <taxon>Pseudomonadati</taxon>
        <taxon>Bacteroidota</taxon>
        <taxon>Flavobacteriia</taxon>
        <taxon>Flavobacteriales</taxon>
        <taxon>Flavobacteriaceae</taxon>
        <taxon>Flavobacterium</taxon>
    </lineage>
</organism>
<evidence type="ECO:0000313" key="3">
    <source>
        <dbReference type="Proteomes" id="UP001597480"/>
    </source>
</evidence>
<evidence type="ECO:0000259" key="1">
    <source>
        <dbReference type="Pfam" id="PF22292"/>
    </source>
</evidence>
<sequence>MTPEEIKRYFIENPPPKEVNWKPHAKITDTQAFLNHTFVLINNHKGNLETCPAWWRLKEFYQDMQKQKRPD</sequence>
<dbReference type="EMBL" id="JBHUMD010000026">
    <property type="protein sequence ID" value="MFD2602977.1"/>
    <property type="molecule type" value="Genomic_DNA"/>
</dbReference>
<gene>
    <name evidence="2" type="ORF">ACFSR3_12990</name>
</gene>
<keyword evidence="3" id="KW-1185">Reference proteome</keyword>
<dbReference type="RefSeq" id="WP_379821511.1">
    <property type="nucleotide sequence ID" value="NZ_JBHUMD010000026.1"/>
</dbReference>